<feature type="compositionally biased region" description="Basic and acidic residues" evidence="1">
    <location>
        <begin position="135"/>
        <end position="148"/>
    </location>
</feature>
<name>A0ABD3HVA4_9MARC</name>
<feature type="region of interest" description="Disordered" evidence="1">
    <location>
        <begin position="1"/>
        <end position="20"/>
    </location>
</feature>
<evidence type="ECO:0008006" key="4">
    <source>
        <dbReference type="Google" id="ProtNLM"/>
    </source>
</evidence>
<feature type="compositionally biased region" description="Polar residues" evidence="1">
    <location>
        <begin position="206"/>
        <end position="219"/>
    </location>
</feature>
<protein>
    <recommendedName>
        <fullName evidence="4">CCHC-type domain-containing protein</fullName>
    </recommendedName>
</protein>
<evidence type="ECO:0000256" key="1">
    <source>
        <dbReference type="SAM" id="MobiDB-lite"/>
    </source>
</evidence>
<dbReference type="AlphaFoldDB" id="A0ABD3HVA4"/>
<evidence type="ECO:0000313" key="3">
    <source>
        <dbReference type="Proteomes" id="UP001633002"/>
    </source>
</evidence>
<gene>
    <name evidence="2" type="ORF">R1sor_008352</name>
</gene>
<accession>A0ABD3HVA4</accession>
<dbReference type="EMBL" id="JBJQOH010000003">
    <property type="protein sequence ID" value="KAL3694701.1"/>
    <property type="molecule type" value="Genomic_DNA"/>
</dbReference>
<feature type="compositionally biased region" description="Acidic residues" evidence="1">
    <location>
        <begin position="175"/>
        <end position="190"/>
    </location>
</feature>
<proteinExistence type="predicted"/>
<reference evidence="2 3" key="1">
    <citation type="submission" date="2024-09" db="EMBL/GenBank/DDBJ databases">
        <title>Chromosome-scale assembly of Riccia sorocarpa.</title>
        <authorList>
            <person name="Paukszto L."/>
        </authorList>
    </citation>
    <scope>NUCLEOTIDE SEQUENCE [LARGE SCALE GENOMIC DNA]</scope>
    <source>
        <strain evidence="2">LP-2024</strain>
        <tissue evidence="2">Aerial parts of the thallus</tissue>
    </source>
</reference>
<feature type="compositionally biased region" description="Polar residues" evidence="1">
    <location>
        <begin position="155"/>
        <end position="173"/>
    </location>
</feature>
<comment type="caution">
    <text evidence="2">The sequence shown here is derived from an EMBL/GenBank/DDBJ whole genome shotgun (WGS) entry which is preliminary data.</text>
</comment>
<sequence length="293" mass="31951">MSQEFPDGKKKPCDRPDHQIDIDENMATSSSSVSAMQGGTLVDTQFNGAQVLSGNQQKGAGTTGSPRRISLANDFQTQLLGELEKNNAVIRQILTSQAEGCFTCHKTYHIARFCPATTKTKVVTQEVIDEAISKAKEAKEAEEHEKSAASENSSHPTGPQSNGGIPTQNTFEQLGSEEENDEEMEEDMDPPEIGTQPGCHVPDLNNPATEATRDSTATMDYSYRQKRQGDPHSPTKQLPASLPGEPQGTSQRGRTAEQHQLKGKCGQLEKLNMNTRTKEAQKLKQRSTGSRVP</sequence>
<organism evidence="2 3">
    <name type="scientific">Riccia sorocarpa</name>
    <dbReference type="NCBI Taxonomy" id="122646"/>
    <lineage>
        <taxon>Eukaryota</taxon>
        <taxon>Viridiplantae</taxon>
        <taxon>Streptophyta</taxon>
        <taxon>Embryophyta</taxon>
        <taxon>Marchantiophyta</taxon>
        <taxon>Marchantiopsida</taxon>
        <taxon>Marchantiidae</taxon>
        <taxon>Marchantiales</taxon>
        <taxon>Ricciaceae</taxon>
        <taxon>Riccia</taxon>
    </lineage>
</organism>
<evidence type="ECO:0000313" key="2">
    <source>
        <dbReference type="EMBL" id="KAL3694701.1"/>
    </source>
</evidence>
<feature type="region of interest" description="Disordered" evidence="1">
    <location>
        <begin position="135"/>
        <end position="293"/>
    </location>
</feature>
<keyword evidence="3" id="KW-1185">Reference proteome</keyword>
<dbReference type="Proteomes" id="UP001633002">
    <property type="component" value="Unassembled WGS sequence"/>
</dbReference>